<keyword evidence="1" id="KW-0812">Transmembrane</keyword>
<reference evidence="3" key="1">
    <citation type="journal article" date="2019" name="Int. J. Syst. Evol. Microbiol.">
        <title>The Global Catalogue of Microorganisms (GCM) 10K type strain sequencing project: providing services to taxonomists for standard genome sequencing and annotation.</title>
        <authorList>
            <consortium name="The Broad Institute Genomics Platform"/>
            <consortium name="The Broad Institute Genome Sequencing Center for Infectious Disease"/>
            <person name="Wu L."/>
            <person name="Ma J."/>
        </authorList>
    </citation>
    <scope>NUCLEOTIDE SEQUENCE [LARGE SCALE GENOMIC DNA]</scope>
    <source>
        <strain evidence="3">JCM 11483</strain>
    </source>
</reference>
<comment type="caution">
    <text evidence="2">The sequence shown here is derived from an EMBL/GenBank/DDBJ whole genome shotgun (WGS) entry which is preliminary data.</text>
</comment>
<evidence type="ECO:0000313" key="2">
    <source>
        <dbReference type="EMBL" id="GAA3283808.1"/>
    </source>
</evidence>
<protein>
    <submittedName>
        <fullName evidence="2">Uncharacterized protein</fullName>
    </submittedName>
</protein>
<gene>
    <name evidence="2" type="ORF">GCM10020260_13100</name>
</gene>
<evidence type="ECO:0000313" key="3">
    <source>
        <dbReference type="Proteomes" id="UP001501736"/>
    </source>
</evidence>
<keyword evidence="1" id="KW-0472">Membrane</keyword>
<dbReference type="RefSeq" id="WP_010525303.1">
    <property type="nucleotide sequence ID" value="NZ_BAAAYG010000005.1"/>
</dbReference>
<feature type="transmembrane region" description="Helical" evidence="1">
    <location>
        <begin position="6"/>
        <end position="28"/>
    </location>
</feature>
<sequence length="42" mass="4642">MDLLLSVYVLMWPALVLGVLVVIAGGFARDARRARDEGRPMI</sequence>
<keyword evidence="1" id="KW-1133">Transmembrane helix</keyword>
<dbReference type="Proteomes" id="UP001501736">
    <property type="component" value="Unassembled WGS sequence"/>
</dbReference>
<dbReference type="EMBL" id="BAAAYG010000005">
    <property type="protein sequence ID" value="GAA3283808.1"/>
    <property type="molecule type" value="Genomic_DNA"/>
</dbReference>
<evidence type="ECO:0000256" key="1">
    <source>
        <dbReference type="SAM" id="Phobius"/>
    </source>
</evidence>
<dbReference type="NCBIfam" id="NF038354">
    <property type="entry name" value="trnsprt_adja_43"/>
    <property type="match status" value="1"/>
</dbReference>
<keyword evidence="3" id="KW-1185">Reference proteome</keyword>
<dbReference type="InterPro" id="IPR049820">
    <property type="entry name" value="Trnsprt_adja_ssu-like"/>
</dbReference>
<proteinExistence type="predicted"/>
<accession>A0ABP6RC60</accession>
<name>A0ABP6RC60_9MICC</name>
<organism evidence="2 3">
    <name type="scientific">Nesterenkonia halobia</name>
    <dbReference type="NCBI Taxonomy" id="37922"/>
    <lineage>
        <taxon>Bacteria</taxon>
        <taxon>Bacillati</taxon>
        <taxon>Actinomycetota</taxon>
        <taxon>Actinomycetes</taxon>
        <taxon>Micrococcales</taxon>
        <taxon>Micrococcaceae</taxon>
        <taxon>Nesterenkonia</taxon>
    </lineage>
</organism>